<evidence type="ECO:0000313" key="3">
    <source>
        <dbReference type="Proteomes" id="UP001203607"/>
    </source>
</evidence>
<organism evidence="2 3">
    <name type="scientific">Flagellimonas spongiicola</name>
    <dbReference type="NCBI Taxonomy" id="2942208"/>
    <lineage>
        <taxon>Bacteria</taxon>
        <taxon>Pseudomonadati</taxon>
        <taxon>Bacteroidota</taxon>
        <taxon>Flavobacteriia</taxon>
        <taxon>Flavobacteriales</taxon>
        <taxon>Flavobacteriaceae</taxon>
        <taxon>Flagellimonas</taxon>
    </lineage>
</organism>
<gene>
    <name evidence="2" type="ORF">M3P19_13895</name>
</gene>
<dbReference type="Gene3D" id="3.40.50.1820">
    <property type="entry name" value="alpha/beta hydrolase"/>
    <property type="match status" value="1"/>
</dbReference>
<evidence type="ECO:0000259" key="1">
    <source>
        <dbReference type="Pfam" id="PF00326"/>
    </source>
</evidence>
<proteinExistence type="predicted"/>
<reference evidence="2 3" key="1">
    <citation type="submission" date="2022-05" db="EMBL/GenBank/DDBJ databases">
        <authorList>
            <person name="Park J.-S."/>
        </authorList>
    </citation>
    <scope>NUCLEOTIDE SEQUENCE [LARGE SCALE GENOMIC DNA]</scope>
    <source>
        <strain evidence="2 3">2012CJ35-5</strain>
    </source>
</reference>
<feature type="domain" description="Peptidase S9 prolyl oligopeptidase catalytic" evidence="1">
    <location>
        <begin position="102"/>
        <end position="274"/>
    </location>
</feature>
<dbReference type="InterPro" id="IPR029058">
    <property type="entry name" value="AB_hydrolase_fold"/>
</dbReference>
<name>A0ABT0PWK5_9FLAO</name>
<sequence length="304" mass="34576">MAQISNEQLTTIKGLAYSLVKVDHPTPFLKTPADYNLQYEDVTFKSMDGVELKAWYIPFQDSNKLIICNHPMTFNRYGFPGHLDPWNQFQDVEVNFLNIYKALNKAGYNVFTYDLRNHGESASANDNVSGVGLLEYQDVVGAMQYVQNHDGLKHMQVGLFNPCAGGNAAMVAKTKHPEYFEDVKAFVCPQPASMHIMTQITLNNMGLGEYMEVLDEEQLKLGGFKSSDMSPHHYAHNVKVPTFIIQTKEDAWTIPDDVQKTYDSLGAANKKLYWVEGTTKRFDGYNYFGENPEQMIAWFDTYVN</sequence>
<protein>
    <submittedName>
        <fullName evidence="2">Prolyl oligopeptidase family serine peptidase</fullName>
    </submittedName>
</protein>
<dbReference type="EMBL" id="JAMFMA010000003">
    <property type="protein sequence ID" value="MCL6275107.1"/>
    <property type="molecule type" value="Genomic_DNA"/>
</dbReference>
<comment type="caution">
    <text evidence="2">The sequence shown here is derived from an EMBL/GenBank/DDBJ whole genome shotgun (WGS) entry which is preliminary data.</text>
</comment>
<dbReference type="SUPFAM" id="SSF53474">
    <property type="entry name" value="alpha/beta-Hydrolases"/>
    <property type="match status" value="1"/>
</dbReference>
<keyword evidence="3" id="KW-1185">Reference proteome</keyword>
<dbReference type="Proteomes" id="UP001203607">
    <property type="component" value="Unassembled WGS sequence"/>
</dbReference>
<dbReference type="RefSeq" id="WP_249658295.1">
    <property type="nucleotide sequence ID" value="NZ_JAMFMA010000003.1"/>
</dbReference>
<evidence type="ECO:0000313" key="2">
    <source>
        <dbReference type="EMBL" id="MCL6275107.1"/>
    </source>
</evidence>
<accession>A0ABT0PWK5</accession>
<dbReference type="InterPro" id="IPR001375">
    <property type="entry name" value="Peptidase_S9_cat"/>
</dbReference>
<dbReference type="Pfam" id="PF00326">
    <property type="entry name" value="Peptidase_S9"/>
    <property type="match status" value="1"/>
</dbReference>